<organism evidence="2 3">
    <name type="scientific">Candidatus Syntropharchaeum caldarium</name>
    <dbReference type="NCBI Taxonomy" id="1838285"/>
    <lineage>
        <taxon>Archaea</taxon>
        <taxon>Methanobacteriati</taxon>
        <taxon>Methanobacteriota</taxon>
        <taxon>Stenosarchaea group</taxon>
        <taxon>Methanomicrobia</taxon>
        <taxon>Methanosarcinales</taxon>
        <taxon>ANME-2 cluster</taxon>
        <taxon>Candidatus Syntropharchaeum</taxon>
    </lineage>
</organism>
<name>A0A1F2P7R9_9EURY</name>
<accession>A0A1F2P7R9</accession>
<keyword evidence="1" id="KW-1133">Transmembrane helix</keyword>
<evidence type="ECO:0000313" key="3">
    <source>
        <dbReference type="Proteomes" id="UP000186940"/>
    </source>
</evidence>
<feature type="transmembrane region" description="Helical" evidence="1">
    <location>
        <begin position="43"/>
        <end position="65"/>
    </location>
</feature>
<evidence type="ECO:0000256" key="1">
    <source>
        <dbReference type="SAM" id="Phobius"/>
    </source>
</evidence>
<gene>
    <name evidence="2" type="ORF">SCAL_001522</name>
</gene>
<dbReference type="AlphaFoldDB" id="A0A1F2P7R9"/>
<sequence length="354" mass="39451">MWNSIEDKLKRYGWFLPIIASIVVFCILSRLSSIDHENARYILSAISQGLAAILALVFTITLVVAQMTRKYTAMDKIIFRPRTIILMLVFGIGIIVPLLALTFDWFFIGVIASIIIAVFCVFSLLPFLTDVNRLLKYEIGVGNLFEEIMEVIAVKDKARALNRADELSEIGKSAVKEFHEGVVESVIMILTDAGENSLKERSLYHVTYRIVWRGLKEIGVESVDKGFKDASLSAARGLRDIGYKASKIEVKNGLLAGICFESIEGLRDIGYKALRDGAMENVVGVAQEGLVMIATASDKSRKWPVLQRAVKGLWCIAAATAEYMPERVNVVIRDLKEIEKEIGEIRSGSMRKIV</sequence>
<comment type="caution">
    <text evidence="2">The sequence shown here is derived from an EMBL/GenBank/DDBJ whole genome shotgun (WGS) entry which is preliminary data.</text>
</comment>
<keyword evidence="3" id="KW-1185">Reference proteome</keyword>
<proteinExistence type="predicted"/>
<keyword evidence="1" id="KW-0812">Transmembrane</keyword>
<evidence type="ECO:0000313" key="2">
    <source>
        <dbReference type="EMBL" id="OFV67253.1"/>
    </source>
</evidence>
<protein>
    <submittedName>
        <fullName evidence="2">Uncharacterized protein</fullName>
    </submittedName>
</protein>
<dbReference type="Proteomes" id="UP000186940">
    <property type="component" value="Unassembled WGS sequence"/>
</dbReference>
<feature type="transmembrane region" description="Helical" evidence="1">
    <location>
        <begin position="105"/>
        <end position="128"/>
    </location>
</feature>
<feature type="transmembrane region" description="Helical" evidence="1">
    <location>
        <begin position="12"/>
        <end position="31"/>
    </location>
</feature>
<reference evidence="2" key="1">
    <citation type="submission" date="2016-05" db="EMBL/GenBank/DDBJ databases">
        <title>Microbial consortia oxidize butane by reversing methanogenesis.</title>
        <authorList>
            <person name="Laso-Perez R."/>
            <person name="Richter M."/>
            <person name="Wegener G."/>
            <person name="Musat F."/>
        </authorList>
    </citation>
    <scope>NUCLEOTIDE SEQUENCE [LARGE SCALE GENOMIC DNA]</scope>
    <source>
        <strain evidence="2">BOX2</strain>
    </source>
</reference>
<keyword evidence="1" id="KW-0472">Membrane</keyword>
<dbReference type="STRING" id="1838285.SCAL_001522"/>
<dbReference type="EMBL" id="LYOS01000005">
    <property type="protein sequence ID" value="OFV67253.1"/>
    <property type="molecule type" value="Genomic_DNA"/>
</dbReference>
<feature type="transmembrane region" description="Helical" evidence="1">
    <location>
        <begin position="77"/>
        <end position="99"/>
    </location>
</feature>